<name>A0ACB8SWU1_9AGAM</name>
<dbReference type="Proteomes" id="UP000814140">
    <property type="component" value="Unassembled WGS sequence"/>
</dbReference>
<proteinExistence type="predicted"/>
<evidence type="ECO:0000313" key="2">
    <source>
        <dbReference type="Proteomes" id="UP000814140"/>
    </source>
</evidence>
<comment type="caution">
    <text evidence="1">The sequence shown here is derived from an EMBL/GenBank/DDBJ whole genome shotgun (WGS) entry which is preliminary data.</text>
</comment>
<protein>
    <submittedName>
        <fullName evidence="1">Uncharacterized protein</fullName>
    </submittedName>
</protein>
<organism evidence="1 2">
    <name type="scientific">Artomyces pyxidatus</name>
    <dbReference type="NCBI Taxonomy" id="48021"/>
    <lineage>
        <taxon>Eukaryota</taxon>
        <taxon>Fungi</taxon>
        <taxon>Dikarya</taxon>
        <taxon>Basidiomycota</taxon>
        <taxon>Agaricomycotina</taxon>
        <taxon>Agaricomycetes</taxon>
        <taxon>Russulales</taxon>
        <taxon>Auriscalpiaceae</taxon>
        <taxon>Artomyces</taxon>
    </lineage>
</organism>
<gene>
    <name evidence="1" type="ORF">BV25DRAFT_1827522</name>
</gene>
<sequence>MGSASSNISSESVLTVVVLAGALTFGYFQYTRTADSPQPSAAPSKKKQKKGKQVTEPVPSKADPTPAPVVTPFPTVIPGEFESGSTADVDPAAKSKKPKKKKGKKAASEQQAALSDSSTGAAPKAAPKAKKQSPPAQGASAPSDVRDERWTRVESRKKKPTPVPVDAGAVEGEKAVLKPTLSTADLGTSDAGITTSVTTGNSSPVTERTTEDELPVSGNDELSALEASTSEPPPPRVLRIKPQPGEKPAKGFTWEDYEGVQVDNDADGEDDAGWGVVKSKSRARAERQGAGGTQSTSASQSSQPLTKKQRQNAAKREAQKLAKQEADKEQQAALAAHKRELERVRMAEQFASPKGKGTRV</sequence>
<dbReference type="EMBL" id="MU277217">
    <property type="protein sequence ID" value="KAI0060662.1"/>
    <property type="molecule type" value="Genomic_DNA"/>
</dbReference>
<reference evidence="1" key="1">
    <citation type="submission" date="2021-03" db="EMBL/GenBank/DDBJ databases">
        <authorList>
            <consortium name="DOE Joint Genome Institute"/>
            <person name="Ahrendt S."/>
            <person name="Looney B.P."/>
            <person name="Miyauchi S."/>
            <person name="Morin E."/>
            <person name="Drula E."/>
            <person name="Courty P.E."/>
            <person name="Chicoki N."/>
            <person name="Fauchery L."/>
            <person name="Kohler A."/>
            <person name="Kuo A."/>
            <person name="Labutti K."/>
            <person name="Pangilinan J."/>
            <person name="Lipzen A."/>
            <person name="Riley R."/>
            <person name="Andreopoulos W."/>
            <person name="He G."/>
            <person name="Johnson J."/>
            <person name="Barry K.W."/>
            <person name="Grigoriev I.V."/>
            <person name="Nagy L."/>
            <person name="Hibbett D."/>
            <person name="Henrissat B."/>
            <person name="Matheny P.B."/>
            <person name="Labbe J."/>
            <person name="Martin F."/>
        </authorList>
    </citation>
    <scope>NUCLEOTIDE SEQUENCE</scope>
    <source>
        <strain evidence="1">HHB10654</strain>
    </source>
</reference>
<keyword evidence="2" id="KW-1185">Reference proteome</keyword>
<reference evidence="1" key="2">
    <citation type="journal article" date="2022" name="New Phytol.">
        <title>Evolutionary transition to the ectomycorrhizal habit in the genomes of a hyperdiverse lineage of mushroom-forming fungi.</title>
        <authorList>
            <person name="Looney B."/>
            <person name="Miyauchi S."/>
            <person name="Morin E."/>
            <person name="Drula E."/>
            <person name="Courty P.E."/>
            <person name="Kohler A."/>
            <person name="Kuo A."/>
            <person name="LaButti K."/>
            <person name="Pangilinan J."/>
            <person name="Lipzen A."/>
            <person name="Riley R."/>
            <person name="Andreopoulos W."/>
            <person name="He G."/>
            <person name="Johnson J."/>
            <person name="Nolan M."/>
            <person name="Tritt A."/>
            <person name="Barry K.W."/>
            <person name="Grigoriev I.V."/>
            <person name="Nagy L.G."/>
            <person name="Hibbett D."/>
            <person name="Henrissat B."/>
            <person name="Matheny P.B."/>
            <person name="Labbe J."/>
            <person name="Martin F.M."/>
        </authorList>
    </citation>
    <scope>NUCLEOTIDE SEQUENCE</scope>
    <source>
        <strain evidence="1">HHB10654</strain>
    </source>
</reference>
<accession>A0ACB8SWU1</accession>
<evidence type="ECO:0000313" key="1">
    <source>
        <dbReference type="EMBL" id="KAI0060662.1"/>
    </source>
</evidence>